<proteinExistence type="predicted"/>
<dbReference type="OrthoDB" id="10517386at2759"/>
<dbReference type="Proteomes" id="UP000267096">
    <property type="component" value="Unassembled WGS sequence"/>
</dbReference>
<dbReference type="EMBL" id="UYRR01031233">
    <property type="protein sequence ID" value="VDK47957.1"/>
    <property type="molecule type" value="Genomic_DNA"/>
</dbReference>
<feature type="signal peptide" evidence="1">
    <location>
        <begin position="1"/>
        <end position="19"/>
    </location>
</feature>
<evidence type="ECO:0000313" key="4">
    <source>
        <dbReference type="WBParaSite" id="ASIM_0001322901-mRNA-1"/>
    </source>
</evidence>
<name>A0A0M3JXY1_ANISI</name>
<keyword evidence="3" id="KW-1185">Reference proteome</keyword>
<reference evidence="4" key="1">
    <citation type="submission" date="2017-02" db="UniProtKB">
        <authorList>
            <consortium name="WormBaseParasite"/>
        </authorList>
    </citation>
    <scope>IDENTIFICATION</scope>
</reference>
<keyword evidence="1" id="KW-0732">Signal</keyword>
<reference evidence="2 3" key="2">
    <citation type="submission" date="2018-11" db="EMBL/GenBank/DDBJ databases">
        <authorList>
            <consortium name="Pathogen Informatics"/>
        </authorList>
    </citation>
    <scope>NUCLEOTIDE SEQUENCE [LARGE SCALE GENOMIC DNA]</scope>
</reference>
<organism evidence="4">
    <name type="scientific">Anisakis simplex</name>
    <name type="common">Herring worm</name>
    <dbReference type="NCBI Taxonomy" id="6269"/>
    <lineage>
        <taxon>Eukaryota</taxon>
        <taxon>Metazoa</taxon>
        <taxon>Ecdysozoa</taxon>
        <taxon>Nematoda</taxon>
        <taxon>Chromadorea</taxon>
        <taxon>Rhabditida</taxon>
        <taxon>Spirurina</taxon>
        <taxon>Ascaridomorpha</taxon>
        <taxon>Ascaridoidea</taxon>
        <taxon>Anisakidae</taxon>
        <taxon>Anisakis</taxon>
        <taxon>Anisakis simplex complex</taxon>
    </lineage>
</organism>
<dbReference type="WBParaSite" id="ASIM_0001322901-mRNA-1">
    <property type="protein sequence ID" value="ASIM_0001322901-mRNA-1"/>
    <property type="gene ID" value="ASIM_0001322901"/>
</dbReference>
<dbReference type="AlphaFoldDB" id="A0A0M3JXY1"/>
<evidence type="ECO:0000313" key="3">
    <source>
        <dbReference type="Proteomes" id="UP000267096"/>
    </source>
</evidence>
<feature type="chain" id="PRO_5043121094" evidence="1">
    <location>
        <begin position="20"/>
        <end position="99"/>
    </location>
</feature>
<protein>
    <submittedName>
        <fullName evidence="4">Secreted protein</fullName>
    </submittedName>
</protein>
<sequence length="99" mass="11667">MVKVKFYLLVPVLLTLCWTEKFAQSSSELSTRLQKRFHSLAHLRNGRLYLANENTKTRGIKRYTDDVVTALQPDDDDGLMYTENDASELGRYYLPWWTY</sequence>
<evidence type="ECO:0000313" key="2">
    <source>
        <dbReference type="EMBL" id="VDK47957.1"/>
    </source>
</evidence>
<gene>
    <name evidence="2" type="ORF">ASIM_LOCUS12695</name>
</gene>
<accession>A0A0M3JXY1</accession>
<evidence type="ECO:0000256" key="1">
    <source>
        <dbReference type="SAM" id="SignalP"/>
    </source>
</evidence>